<dbReference type="Proteomes" id="UP000799302">
    <property type="component" value="Unassembled WGS sequence"/>
</dbReference>
<feature type="transmembrane region" description="Helical" evidence="1">
    <location>
        <begin position="28"/>
        <end position="47"/>
    </location>
</feature>
<evidence type="ECO:0000313" key="2">
    <source>
        <dbReference type="EMBL" id="KAF2670977.1"/>
    </source>
</evidence>
<keyword evidence="1" id="KW-1133">Transmembrane helix</keyword>
<dbReference type="AlphaFoldDB" id="A0A6A6UHQ4"/>
<evidence type="ECO:0000256" key="1">
    <source>
        <dbReference type="SAM" id="Phobius"/>
    </source>
</evidence>
<evidence type="ECO:0000313" key="3">
    <source>
        <dbReference type="Proteomes" id="UP000799302"/>
    </source>
</evidence>
<proteinExistence type="predicted"/>
<name>A0A6A6UHQ4_9PEZI</name>
<gene>
    <name evidence="2" type="ORF">BT63DRAFT_477540</name>
</gene>
<accession>A0A6A6UHQ4</accession>
<organism evidence="2 3">
    <name type="scientific">Microthyrium microscopicum</name>
    <dbReference type="NCBI Taxonomy" id="703497"/>
    <lineage>
        <taxon>Eukaryota</taxon>
        <taxon>Fungi</taxon>
        <taxon>Dikarya</taxon>
        <taxon>Ascomycota</taxon>
        <taxon>Pezizomycotina</taxon>
        <taxon>Dothideomycetes</taxon>
        <taxon>Dothideomycetes incertae sedis</taxon>
        <taxon>Microthyriales</taxon>
        <taxon>Microthyriaceae</taxon>
        <taxon>Microthyrium</taxon>
    </lineage>
</organism>
<dbReference type="EMBL" id="MU004233">
    <property type="protein sequence ID" value="KAF2670977.1"/>
    <property type="molecule type" value="Genomic_DNA"/>
</dbReference>
<keyword evidence="3" id="KW-1185">Reference proteome</keyword>
<sequence>MSVTTYKTSVLIKRRAPRFLEVLCPIPIALRLMVQVIGIGIVAVGQVDSYRSDSIRRCMLIIGDWPLYSGYAFARFALNTMFPDPQHTFSNGSMKTCLLICLLPANKESVDSRE</sequence>
<keyword evidence="1" id="KW-0472">Membrane</keyword>
<reference evidence="2" key="1">
    <citation type="journal article" date="2020" name="Stud. Mycol.">
        <title>101 Dothideomycetes genomes: a test case for predicting lifestyles and emergence of pathogens.</title>
        <authorList>
            <person name="Haridas S."/>
            <person name="Albert R."/>
            <person name="Binder M."/>
            <person name="Bloem J."/>
            <person name="Labutti K."/>
            <person name="Salamov A."/>
            <person name="Andreopoulos B."/>
            <person name="Baker S."/>
            <person name="Barry K."/>
            <person name="Bills G."/>
            <person name="Bluhm B."/>
            <person name="Cannon C."/>
            <person name="Castanera R."/>
            <person name="Culley D."/>
            <person name="Daum C."/>
            <person name="Ezra D."/>
            <person name="Gonzalez J."/>
            <person name="Henrissat B."/>
            <person name="Kuo A."/>
            <person name="Liang C."/>
            <person name="Lipzen A."/>
            <person name="Lutzoni F."/>
            <person name="Magnuson J."/>
            <person name="Mondo S."/>
            <person name="Nolan M."/>
            <person name="Ohm R."/>
            <person name="Pangilinan J."/>
            <person name="Park H.-J."/>
            <person name="Ramirez L."/>
            <person name="Alfaro M."/>
            <person name="Sun H."/>
            <person name="Tritt A."/>
            <person name="Yoshinaga Y."/>
            <person name="Zwiers L.-H."/>
            <person name="Turgeon B."/>
            <person name="Goodwin S."/>
            <person name="Spatafora J."/>
            <person name="Crous P."/>
            <person name="Grigoriev I."/>
        </authorList>
    </citation>
    <scope>NUCLEOTIDE SEQUENCE</scope>
    <source>
        <strain evidence="2">CBS 115976</strain>
    </source>
</reference>
<protein>
    <submittedName>
        <fullName evidence="2">Uncharacterized protein</fullName>
    </submittedName>
</protein>
<keyword evidence="1" id="KW-0812">Transmembrane</keyword>